<feature type="region of interest" description="Disordered" evidence="1">
    <location>
        <begin position="293"/>
        <end position="320"/>
    </location>
</feature>
<dbReference type="Pfam" id="PF19633">
    <property type="entry name" value="SDG2_C"/>
    <property type="match status" value="1"/>
</dbReference>
<evidence type="ECO:0000259" key="2">
    <source>
        <dbReference type="Pfam" id="PF00856"/>
    </source>
</evidence>
<evidence type="ECO:0000313" key="5">
    <source>
        <dbReference type="EMBL" id="WKA11794.1"/>
    </source>
</evidence>
<organism evidence="5 6">
    <name type="scientific">Vitis vinifera</name>
    <name type="common">Grape</name>
    <dbReference type="NCBI Taxonomy" id="29760"/>
    <lineage>
        <taxon>Eukaryota</taxon>
        <taxon>Viridiplantae</taxon>
        <taxon>Streptophyta</taxon>
        <taxon>Embryophyta</taxon>
        <taxon>Tracheophyta</taxon>
        <taxon>Spermatophyta</taxon>
        <taxon>Magnoliopsida</taxon>
        <taxon>eudicotyledons</taxon>
        <taxon>Gunneridae</taxon>
        <taxon>Pentapetalae</taxon>
        <taxon>rosids</taxon>
        <taxon>Vitales</taxon>
        <taxon>Vitaceae</taxon>
        <taxon>Viteae</taxon>
        <taxon>Vitis</taxon>
    </lineage>
</organism>
<sequence length="410" mass="46231">MQGFYASSSAETEDNPHLLPRFLPRRAWEYPRPTRRGPTSDETDDCLNALMRNFDMLASWRRKSSDSSPVKSSKDENNANVVRSENSSPSTLSNYGYSELKYYVNLEEKWKRWKNWDNRICSQKCVRQPNCEAKVTAIEGQYQIGIYTVHQIQYGEEITFDYNSVTESKEEYEVSICLCGSQVCRMSYLNLIGEGIFQKVLKGCHGILDRYQLMLEAVEVAGEYLETHEPMTIQSLMLNEISNVHDGMEISDGIGTSSEQVERMPELVTLSTGLHDDQQCPGSLEMFANLHSSPIEPRNSDISSRMDDESNNSGMLAATNIRPGRDSWRNLEVEDGELPQVQNGTLQQSSSVDAKLIKEGAISSVDNERRQALQTTQVVMNMFDATMPGTLTEEHKKKVLAAVGQGETVM</sequence>
<proteinExistence type="predicted"/>
<evidence type="ECO:0008006" key="7">
    <source>
        <dbReference type="Google" id="ProtNLM"/>
    </source>
</evidence>
<gene>
    <name evidence="5" type="ORF">VitviT2T_029257</name>
</gene>
<feature type="compositionally biased region" description="Polar residues" evidence="1">
    <location>
        <begin position="78"/>
        <end position="90"/>
    </location>
</feature>
<dbReference type="Gene3D" id="2.170.270.10">
    <property type="entry name" value="SET domain"/>
    <property type="match status" value="1"/>
</dbReference>
<dbReference type="InterPro" id="IPR056652">
    <property type="entry name" value="DUF7750"/>
</dbReference>
<dbReference type="EMBL" id="CP126665">
    <property type="protein sequence ID" value="WKA11794.1"/>
    <property type="molecule type" value="Genomic_DNA"/>
</dbReference>
<reference evidence="5 6" key="1">
    <citation type="journal article" date="2023" name="Hortic Res">
        <title>The complete reference genome for grapevine (Vitis vinifera L.) genetics and breeding.</title>
        <authorList>
            <person name="Shi X."/>
            <person name="Cao S."/>
            <person name="Wang X."/>
            <person name="Huang S."/>
            <person name="Wang Y."/>
            <person name="Liu Z."/>
            <person name="Liu W."/>
            <person name="Leng X."/>
            <person name="Peng Y."/>
            <person name="Wang N."/>
            <person name="Wang Y."/>
            <person name="Ma Z."/>
            <person name="Xu X."/>
            <person name="Zhang F."/>
            <person name="Xue H."/>
            <person name="Zhong H."/>
            <person name="Wang Y."/>
            <person name="Zhang K."/>
            <person name="Velt A."/>
            <person name="Avia K."/>
            <person name="Holtgrawe D."/>
            <person name="Grimplet J."/>
            <person name="Matus J.T."/>
            <person name="Ware D."/>
            <person name="Wu X."/>
            <person name="Wang H."/>
            <person name="Liu C."/>
            <person name="Fang Y."/>
            <person name="Rustenholz C."/>
            <person name="Cheng Z."/>
            <person name="Xiao H."/>
            <person name="Zhou Y."/>
        </authorList>
    </citation>
    <scope>NUCLEOTIDE SEQUENCE [LARGE SCALE GENOMIC DNA]</scope>
    <source>
        <strain evidence="6">cv. Pinot noir / PN40024</strain>
        <tissue evidence="5">Leaf</tissue>
    </source>
</reference>
<dbReference type="PANTHER" id="PTHR46655">
    <property type="entry name" value="HISTONE-LYSINE N-METHYLTRANSFERASE ATXR3"/>
    <property type="match status" value="1"/>
</dbReference>
<keyword evidence="6" id="KW-1185">Reference proteome</keyword>
<accession>A0ABY9DVL3</accession>
<name>A0ABY9DVL3_VITVI</name>
<dbReference type="Pfam" id="PF24930">
    <property type="entry name" value="DUF7750"/>
    <property type="match status" value="1"/>
</dbReference>
<evidence type="ECO:0000256" key="1">
    <source>
        <dbReference type="SAM" id="MobiDB-lite"/>
    </source>
</evidence>
<dbReference type="InterPro" id="IPR001214">
    <property type="entry name" value="SET_dom"/>
</dbReference>
<protein>
    <recommendedName>
        <fullName evidence="7">SET domain-containing protein</fullName>
    </recommendedName>
</protein>
<dbReference type="Proteomes" id="UP001227230">
    <property type="component" value="Chromosome 18"/>
</dbReference>
<dbReference type="InterPro" id="IPR046341">
    <property type="entry name" value="SET_dom_sf"/>
</dbReference>
<dbReference type="SUPFAM" id="SSF82199">
    <property type="entry name" value="SET domain"/>
    <property type="match status" value="1"/>
</dbReference>
<dbReference type="PANTHER" id="PTHR46655:SF1">
    <property type="entry name" value="HISTONE-LYSINE N-METHYLTRANSFERASE ATXR3"/>
    <property type="match status" value="1"/>
</dbReference>
<feature type="domain" description="SET" evidence="2">
    <location>
        <begin position="83"/>
        <end position="163"/>
    </location>
</feature>
<feature type="domain" description="DUF7750" evidence="4">
    <location>
        <begin position="371"/>
        <end position="410"/>
    </location>
</feature>
<evidence type="ECO:0000259" key="4">
    <source>
        <dbReference type="Pfam" id="PF24930"/>
    </source>
</evidence>
<evidence type="ECO:0000259" key="3">
    <source>
        <dbReference type="Pfam" id="PF19633"/>
    </source>
</evidence>
<dbReference type="Pfam" id="PF00856">
    <property type="entry name" value="SET"/>
    <property type="match status" value="1"/>
</dbReference>
<evidence type="ECO:0000313" key="6">
    <source>
        <dbReference type="Proteomes" id="UP001227230"/>
    </source>
</evidence>
<feature type="domain" description="ATXR3 C-terminal" evidence="3">
    <location>
        <begin position="175"/>
        <end position="220"/>
    </location>
</feature>
<feature type="region of interest" description="Disordered" evidence="1">
    <location>
        <begin position="64"/>
        <end position="90"/>
    </location>
</feature>
<dbReference type="InterPro" id="IPR045606">
    <property type="entry name" value="ATXR3_C"/>
</dbReference>